<keyword evidence="2" id="KW-0235">DNA replication</keyword>
<dbReference type="NCBIfam" id="TIGR00498">
    <property type="entry name" value="lexA"/>
    <property type="match status" value="1"/>
</dbReference>
<keyword evidence="5" id="KW-0805">Transcription regulation</keyword>
<evidence type="ECO:0000259" key="10">
    <source>
        <dbReference type="Pfam" id="PF00717"/>
    </source>
</evidence>
<keyword evidence="8" id="KW-0234">DNA repair</keyword>
<sequence length="202" mass="22278">MLTDRQQDTYDFIVHYFDEHDRAPLLSEVAHGIGLSSQGSVHNYIQALVNEGLIERVVGKSRGLRLVQRHNESEKISVILPLLGRVAAGRLIEAVHDESEIDLGDMFSGSGRFVLKVNGDSMIDKAIMSGDYVVLQEQRTANHGDIVLALVDFHDATLKTLLINDNGTVTLQPANADYEPVTLPSERVMIQGVVVGQLRTYS</sequence>
<dbReference type="InterPro" id="IPR036390">
    <property type="entry name" value="WH_DNA-bd_sf"/>
</dbReference>
<comment type="caution">
    <text evidence="12">The sequence shown here is derived from an EMBL/GenBank/DDBJ whole genome shotgun (WGS) entry which is preliminary data.</text>
</comment>
<dbReference type="GO" id="GO:0006508">
    <property type="term" value="P:proteolysis"/>
    <property type="evidence" value="ECO:0007669"/>
    <property type="project" value="InterPro"/>
</dbReference>
<dbReference type="Gene3D" id="2.10.109.10">
    <property type="entry name" value="Umud Fragment, subunit A"/>
    <property type="match status" value="1"/>
</dbReference>
<dbReference type="Pfam" id="PF00717">
    <property type="entry name" value="Peptidase_S24"/>
    <property type="match status" value="1"/>
</dbReference>
<gene>
    <name evidence="12" type="ORF">LCGC14_1590420</name>
</gene>
<name>A0A0F9IE22_9ZZZZ</name>
<evidence type="ECO:0000256" key="5">
    <source>
        <dbReference type="ARBA" id="ARBA00023015"/>
    </source>
</evidence>
<dbReference type="SUPFAM" id="SSF46785">
    <property type="entry name" value="Winged helix' DNA-binding domain"/>
    <property type="match status" value="1"/>
</dbReference>
<protein>
    <recommendedName>
        <fullName evidence="13">LexA repressor</fullName>
    </recommendedName>
</protein>
<organism evidence="12">
    <name type="scientific">marine sediment metagenome</name>
    <dbReference type="NCBI Taxonomy" id="412755"/>
    <lineage>
        <taxon>unclassified sequences</taxon>
        <taxon>metagenomes</taxon>
        <taxon>ecological metagenomes</taxon>
    </lineage>
</organism>
<evidence type="ECO:0008006" key="13">
    <source>
        <dbReference type="Google" id="ProtNLM"/>
    </source>
</evidence>
<feature type="domain" description="Peptidase S24/S26A/S26B/S26C" evidence="10">
    <location>
        <begin position="81"/>
        <end position="195"/>
    </location>
</feature>
<dbReference type="Gene3D" id="1.10.10.10">
    <property type="entry name" value="Winged helix-like DNA-binding domain superfamily/Winged helix DNA-binding domain"/>
    <property type="match status" value="1"/>
</dbReference>
<evidence type="ECO:0000256" key="4">
    <source>
        <dbReference type="ARBA" id="ARBA00022801"/>
    </source>
</evidence>
<dbReference type="PANTHER" id="PTHR33516:SF2">
    <property type="entry name" value="LEXA REPRESSOR-RELATED"/>
    <property type="match status" value="1"/>
</dbReference>
<evidence type="ECO:0000256" key="2">
    <source>
        <dbReference type="ARBA" id="ARBA00022705"/>
    </source>
</evidence>
<evidence type="ECO:0000256" key="7">
    <source>
        <dbReference type="ARBA" id="ARBA00023163"/>
    </source>
</evidence>
<dbReference type="GO" id="GO:0009432">
    <property type="term" value="P:SOS response"/>
    <property type="evidence" value="ECO:0007669"/>
    <property type="project" value="UniProtKB-KW"/>
</dbReference>
<reference evidence="12" key="1">
    <citation type="journal article" date="2015" name="Nature">
        <title>Complex archaea that bridge the gap between prokaryotes and eukaryotes.</title>
        <authorList>
            <person name="Spang A."/>
            <person name="Saw J.H."/>
            <person name="Jorgensen S.L."/>
            <person name="Zaremba-Niedzwiedzka K."/>
            <person name="Martijn J."/>
            <person name="Lind A.E."/>
            <person name="van Eijk R."/>
            <person name="Schleper C."/>
            <person name="Guy L."/>
            <person name="Ettema T.J."/>
        </authorList>
    </citation>
    <scope>NUCLEOTIDE SEQUENCE</scope>
</reference>
<evidence type="ECO:0000256" key="8">
    <source>
        <dbReference type="ARBA" id="ARBA00023204"/>
    </source>
</evidence>
<evidence type="ECO:0000259" key="11">
    <source>
        <dbReference type="Pfam" id="PF01726"/>
    </source>
</evidence>
<proteinExistence type="inferred from homology"/>
<dbReference type="InterPro" id="IPR050077">
    <property type="entry name" value="LexA_repressor"/>
</dbReference>
<dbReference type="InterPro" id="IPR039418">
    <property type="entry name" value="LexA-like"/>
</dbReference>
<keyword evidence="6" id="KW-0238">DNA-binding</keyword>
<keyword evidence="3" id="KW-0227">DNA damage</keyword>
<dbReference type="GO" id="GO:0006260">
    <property type="term" value="P:DNA replication"/>
    <property type="evidence" value="ECO:0007669"/>
    <property type="project" value="UniProtKB-KW"/>
</dbReference>
<dbReference type="GO" id="GO:0004252">
    <property type="term" value="F:serine-type endopeptidase activity"/>
    <property type="evidence" value="ECO:0007669"/>
    <property type="project" value="InterPro"/>
</dbReference>
<dbReference type="SUPFAM" id="SSF51306">
    <property type="entry name" value="LexA/Signal peptidase"/>
    <property type="match status" value="1"/>
</dbReference>
<dbReference type="EMBL" id="LAZR01012621">
    <property type="protein sequence ID" value="KKM25886.1"/>
    <property type="molecule type" value="Genomic_DNA"/>
</dbReference>
<evidence type="ECO:0000256" key="9">
    <source>
        <dbReference type="ARBA" id="ARBA00023236"/>
    </source>
</evidence>
<keyword evidence="7" id="KW-0804">Transcription</keyword>
<accession>A0A0F9IE22</accession>
<keyword evidence="9" id="KW-0742">SOS response</keyword>
<dbReference type="InterPro" id="IPR036286">
    <property type="entry name" value="LexA/Signal_pep-like_sf"/>
</dbReference>
<feature type="domain" description="LexA repressor DNA-binding" evidence="11">
    <location>
        <begin position="2"/>
        <end position="63"/>
    </location>
</feature>
<keyword evidence="4" id="KW-0378">Hydrolase</keyword>
<dbReference type="HAMAP" id="MF_00015">
    <property type="entry name" value="LexA"/>
    <property type="match status" value="1"/>
</dbReference>
<dbReference type="GO" id="GO:0006281">
    <property type="term" value="P:DNA repair"/>
    <property type="evidence" value="ECO:0007669"/>
    <property type="project" value="UniProtKB-KW"/>
</dbReference>
<dbReference type="CDD" id="cd06529">
    <property type="entry name" value="S24_LexA-like"/>
    <property type="match status" value="1"/>
</dbReference>
<dbReference type="Pfam" id="PF01726">
    <property type="entry name" value="LexA_DNA_bind"/>
    <property type="match status" value="1"/>
</dbReference>
<dbReference type="InterPro" id="IPR015927">
    <property type="entry name" value="Peptidase_S24_S26A/B/C"/>
</dbReference>
<evidence type="ECO:0000256" key="1">
    <source>
        <dbReference type="ARBA" id="ARBA00022491"/>
    </source>
</evidence>
<evidence type="ECO:0000313" key="12">
    <source>
        <dbReference type="EMBL" id="KKM25886.1"/>
    </source>
</evidence>
<dbReference type="GO" id="GO:0045892">
    <property type="term" value="P:negative regulation of DNA-templated transcription"/>
    <property type="evidence" value="ECO:0007669"/>
    <property type="project" value="InterPro"/>
</dbReference>
<keyword evidence="1" id="KW-0678">Repressor</keyword>
<dbReference type="GO" id="GO:0003677">
    <property type="term" value="F:DNA binding"/>
    <property type="evidence" value="ECO:0007669"/>
    <property type="project" value="UniProtKB-KW"/>
</dbReference>
<evidence type="ECO:0000256" key="6">
    <source>
        <dbReference type="ARBA" id="ARBA00023125"/>
    </source>
</evidence>
<dbReference type="InterPro" id="IPR036388">
    <property type="entry name" value="WH-like_DNA-bd_sf"/>
</dbReference>
<evidence type="ECO:0000256" key="3">
    <source>
        <dbReference type="ARBA" id="ARBA00022763"/>
    </source>
</evidence>
<dbReference type="InterPro" id="IPR006200">
    <property type="entry name" value="LexA"/>
</dbReference>
<dbReference type="InterPro" id="IPR006199">
    <property type="entry name" value="LexA_DNA-bd_dom"/>
</dbReference>
<dbReference type="AlphaFoldDB" id="A0A0F9IE22"/>
<dbReference type="PANTHER" id="PTHR33516">
    <property type="entry name" value="LEXA REPRESSOR"/>
    <property type="match status" value="1"/>
</dbReference>